<name>A0ABD3I5I0_9MARC</name>
<keyword evidence="3" id="KW-0472">Membrane</keyword>
<protein>
    <recommendedName>
        <fullName evidence="6">Ankyrin repeat family protein</fullName>
    </recommendedName>
</protein>
<gene>
    <name evidence="4" type="ORF">R1sor_011701</name>
</gene>
<reference evidence="4 5" key="1">
    <citation type="submission" date="2024-09" db="EMBL/GenBank/DDBJ databases">
        <title>Chromosome-scale assembly of Riccia sorocarpa.</title>
        <authorList>
            <person name="Paukszto L."/>
        </authorList>
    </citation>
    <scope>NUCLEOTIDE SEQUENCE [LARGE SCALE GENOMIC DNA]</scope>
    <source>
        <strain evidence="4">LP-2024</strain>
        <tissue evidence="4">Aerial parts of the thallus</tissue>
    </source>
</reference>
<keyword evidence="5" id="KW-1185">Reference proteome</keyword>
<dbReference type="PANTHER" id="PTHR24126:SF14">
    <property type="entry name" value="ANK_REP_REGION DOMAIN-CONTAINING PROTEIN"/>
    <property type="match status" value="1"/>
</dbReference>
<evidence type="ECO:0000256" key="2">
    <source>
        <dbReference type="ARBA" id="ARBA00023043"/>
    </source>
</evidence>
<accession>A0ABD3I5I0</accession>
<evidence type="ECO:0000313" key="4">
    <source>
        <dbReference type="EMBL" id="KAL3697625.1"/>
    </source>
</evidence>
<dbReference type="Pfam" id="PF12796">
    <property type="entry name" value="Ank_2"/>
    <property type="match status" value="1"/>
</dbReference>
<dbReference type="SUPFAM" id="SSF48403">
    <property type="entry name" value="Ankyrin repeat"/>
    <property type="match status" value="1"/>
</dbReference>
<keyword evidence="1" id="KW-0677">Repeat</keyword>
<dbReference type="InterPro" id="IPR036770">
    <property type="entry name" value="Ankyrin_rpt-contain_sf"/>
</dbReference>
<dbReference type="PANTHER" id="PTHR24126">
    <property type="entry name" value="ANKYRIN REPEAT, PH AND SEC7 DOMAIN CONTAINING PROTEIN SECG-RELATED"/>
    <property type="match status" value="1"/>
</dbReference>
<sequence length="447" mass="50682">MSTMEELDHLESSVASSDSGYSLERDWCSCREMGVDVEPEKFSTSDEFWIYFQISLLGDDLHIRAFIERHANEDISFWSAGLLVAVELEDAEVLRIFMRQAPVQLQKLLYCARDESGYTTLHKAVLKGKFETIELVLTGCDRFTAGIMLQSSKDESLFNYLHARTLTSTTALHFAVLREDYHSMDYLANGYDRYTSSSCHAVDHFLDNFWMTPLHYAVLGKSERIVKRLLCCKAYATHVNARDWSMRTALHVACSCSYSSYDSDNQSLLVVVETLLDNSLVGINALDCCKFTPLQWAVFVRAVDVVRLVLSRVRTRTIRTTEEDCDGRTVLHRAYDSTRSDPFIGFMISLPTVHSSPAGLRNTKFSKRGRDVERLLLTDLWLKGEVERLYRDMQVYVYAANAILVGAALIAASVMAGAAAVFPMANRYIGDVVERVRDWLALTSFLF</sequence>
<dbReference type="Proteomes" id="UP001633002">
    <property type="component" value="Unassembled WGS sequence"/>
</dbReference>
<comment type="caution">
    <text evidence="4">The sequence shown here is derived from an EMBL/GenBank/DDBJ whole genome shotgun (WGS) entry which is preliminary data.</text>
</comment>
<dbReference type="SMART" id="SM00248">
    <property type="entry name" value="ANK"/>
    <property type="match status" value="5"/>
</dbReference>
<dbReference type="InterPro" id="IPR002110">
    <property type="entry name" value="Ankyrin_rpt"/>
</dbReference>
<dbReference type="Gene3D" id="1.25.40.20">
    <property type="entry name" value="Ankyrin repeat-containing domain"/>
    <property type="match status" value="1"/>
</dbReference>
<dbReference type="AlphaFoldDB" id="A0ABD3I5I0"/>
<evidence type="ECO:0000313" key="5">
    <source>
        <dbReference type="Proteomes" id="UP001633002"/>
    </source>
</evidence>
<proteinExistence type="predicted"/>
<evidence type="ECO:0000256" key="1">
    <source>
        <dbReference type="ARBA" id="ARBA00022737"/>
    </source>
</evidence>
<dbReference type="EMBL" id="JBJQOH010000002">
    <property type="protein sequence ID" value="KAL3697625.1"/>
    <property type="molecule type" value="Genomic_DNA"/>
</dbReference>
<feature type="transmembrane region" description="Helical" evidence="3">
    <location>
        <begin position="395"/>
        <end position="422"/>
    </location>
</feature>
<keyword evidence="3" id="KW-1133">Transmembrane helix</keyword>
<keyword evidence="2" id="KW-0040">ANK repeat</keyword>
<evidence type="ECO:0000256" key="3">
    <source>
        <dbReference type="SAM" id="Phobius"/>
    </source>
</evidence>
<evidence type="ECO:0008006" key="6">
    <source>
        <dbReference type="Google" id="ProtNLM"/>
    </source>
</evidence>
<organism evidence="4 5">
    <name type="scientific">Riccia sorocarpa</name>
    <dbReference type="NCBI Taxonomy" id="122646"/>
    <lineage>
        <taxon>Eukaryota</taxon>
        <taxon>Viridiplantae</taxon>
        <taxon>Streptophyta</taxon>
        <taxon>Embryophyta</taxon>
        <taxon>Marchantiophyta</taxon>
        <taxon>Marchantiopsida</taxon>
        <taxon>Marchantiidae</taxon>
        <taxon>Marchantiales</taxon>
        <taxon>Ricciaceae</taxon>
        <taxon>Riccia</taxon>
    </lineage>
</organism>
<keyword evidence="3" id="KW-0812">Transmembrane</keyword>